<keyword evidence="2" id="KW-1185">Reference proteome</keyword>
<dbReference type="OrthoDB" id="479050at2"/>
<gene>
    <name evidence="1" type="ordered locus">AM1_2565</name>
</gene>
<proteinExistence type="predicted"/>
<dbReference type="HOGENOM" id="CLU_929983_0_0_3"/>
<dbReference type="Proteomes" id="UP000000268">
    <property type="component" value="Chromosome"/>
</dbReference>
<name>B0C5J7_ACAM1</name>
<reference evidence="1 2" key="1">
    <citation type="journal article" date="2008" name="Proc. Natl. Acad. Sci. U.S.A.">
        <title>Niche adaptation and genome expansion in the chlorophyll d-producing cyanobacterium Acaryochloris marina.</title>
        <authorList>
            <person name="Swingley W.D."/>
            <person name="Chen M."/>
            <person name="Cheung P.C."/>
            <person name="Conrad A.L."/>
            <person name="Dejesa L.C."/>
            <person name="Hao J."/>
            <person name="Honchak B.M."/>
            <person name="Karbach L.E."/>
            <person name="Kurdoglu A."/>
            <person name="Lahiri S."/>
            <person name="Mastrian S.D."/>
            <person name="Miyashita H."/>
            <person name="Page L."/>
            <person name="Ramakrishna P."/>
            <person name="Satoh S."/>
            <person name="Sattley W.M."/>
            <person name="Shimada Y."/>
            <person name="Taylor H.L."/>
            <person name="Tomo T."/>
            <person name="Tsuchiya T."/>
            <person name="Wang Z.T."/>
            <person name="Raymond J."/>
            <person name="Mimuro M."/>
            <person name="Blankenship R.E."/>
            <person name="Touchman J.W."/>
        </authorList>
    </citation>
    <scope>NUCLEOTIDE SEQUENCE [LARGE SCALE GENOMIC DNA]</scope>
    <source>
        <strain evidence="2">MBIC 11017</strain>
    </source>
</reference>
<dbReference type="KEGG" id="amr:AM1_2565"/>
<dbReference type="AlphaFoldDB" id="B0C5J7"/>
<dbReference type="eggNOG" id="ENOG5032UGR">
    <property type="taxonomic scope" value="Bacteria"/>
</dbReference>
<protein>
    <submittedName>
        <fullName evidence="1">Uncharacterized protein</fullName>
    </submittedName>
</protein>
<dbReference type="STRING" id="329726.AM1_2565"/>
<organism evidence="1 2">
    <name type="scientific">Acaryochloris marina (strain MBIC 11017)</name>
    <dbReference type="NCBI Taxonomy" id="329726"/>
    <lineage>
        <taxon>Bacteria</taxon>
        <taxon>Bacillati</taxon>
        <taxon>Cyanobacteriota</taxon>
        <taxon>Cyanophyceae</taxon>
        <taxon>Acaryochloridales</taxon>
        <taxon>Acaryochloridaceae</taxon>
        <taxon>Acaryochloris</taxon>
    </lineage>
</organism>
<accession>B0C5J7</accession>
<sequence>MKHQTEIQQYWPAAQDFDPLPADYSNWSAQKKQAFLWDERILQSTYDQNPPIPRINIVGLILTPLMIKMDRLEDEAPSRWRKAIHPHGAVAKIKFVPAGDSPYTGLFKGADYGLLRASLTGDPADRGFAPGLAIKLLADGQPSGNFSALVSLSGQGQNYNFLAHRFSNIVPVAQEFGPRFTNLIFRRVTKYPTRIDLQHLGSTTQQGQVEAQPHTPTQVFLVPNPDLQFAESPHDFRADLAHIPPGTQLFSIYATDAVDPDGETMTAGDQPQAQLIGHLETTSEFVASFYGDSQLFFRHQRFRNQ</sequence>
<evidence type="ECO:0000313" key="1">
    <source>
        <dbReference type="EMBL" id="ABW27573.1"/>
    </source>
</evidence>
<dbReference type="RefSeq" id="WP_012163030.1">
    <property type="nucleotide sequence ID" value="NC_009925.1"/>
</dbReference>
<dbReference type="EMBL" id="CP000828">
    <property type="protein sequence ID" value="ABW27573.1"/>
    <property type="molecule type" value="Genomic_DNA"/>
</dbReference>
<evidence type="ECO:0000313" key="2">
    <source>
        <dbReference type="Proteomes" id="UP000000268"/>
    </source>
</evidence>